<protein>
    <recommendedName>
        <fullName evidence="2">tRNA nuclease CdiA C-terminal domain-containing protein</fullName>
    </recommendedName>
</protein>
<feature type="domain" description="tRNA nuclease CdiA C-terminal" evidence="2">
    <location>
        <begin position="115"/>
        <end position="194"/>
    </location>
</feature>
<name>A0ABQ4IE77_9ACTN</name>
<dbReference type="CDD" id="cd13442">
    <property type="entry name" value="CDI_toxin_Bp1026b-like"/>
    <property type="match status" value="1"/>
</dbReference>
<proteinExistence type="predicted"/>
<keyword evidence="4" id="KW-1185">Reference proteome</keyword>
<dbReference type="Gene3D" id="3.40.1350.120">
    <property type="match status" value="1"/>
</dbReference>
<dbReference type="EMBL" id="BOPA01000019">
    <property type="protein sequence ID" value="GIJ16208.1"/>
    <property type="molecule type" value="Genomic_DNA"/>
</dbReference>
<dbReference type="InterPro" id="IPR033806">
    <property type="entry name" value="CDI_toxin_Bp1026b-like"/>
</dbReference>
<gene>
    <name evidence="3" type="ORF">Vgi01_28920</name>
</gene>
<organism evidence="3 4">
    <name type="scientific">Micromonospora gifhornensis</name>
    <dbReference type="NCBI Taxonomy" id="84594"/>
    <lineage>
        <taxon>Bacteria</taxon>
        <taxon>Bacillati</taxon>
        <taxon>Actinomycetota</taxon>
        <taxon>Actinomycetes</taxon>
        <taxon>Micromonosporales</taxon>
        <taxon>Micromonosporaceae</taxon>
        <taxon>Micromonospora</taxon>
    </lineage>
</organism>
<sequence>MLVVQRCGAVQQAAEAAVGQARGLGSSGNRSGLVLPYRPALRRCRKATGIENGTPTGPRTRVGAKTDDSTRRALELENECADTVAGKGYRVHQNPTAQQVGDARDRTGDRGNPDKDPDYLIEGHVFDCYSPQARTSVRNVWSQVREKVDDEQTQRVVLNLKDWEGDVAALRRQFDKWPIGGLKELAVVTRDGTIRQIVRETERAS</sequence>
<feature type="region of interest" description="Disordered" evidence="1">
    <location>
        <begin position="89"/>
        <end position="117"/>
    </location>
</feature>
<dbReference type="InterPro" id="IPR040559">
    <property type="entry name" value="CdiA_C"/>
</dbReference>
<evidence type="ECO:0000313" key="3">
    <source>
        <dbReference type="EMBL" id="GIJ16208.1"/>
    </source>
</evidence>
<accession>A0ABQ4IE77</accession>
<feature type="region of interest" description="Disordered" evidence="1">
    <location>
        <begin position="48"/>
        <end position="67"/>
    </location>
</feature>
<evidence type="ECO:0000259" key="2">
    <source>
        <dbReference type="Pfam" id="PF18451"/>
    </source>
</evidence>
<dbReference type="Pfam" id="PF18451">
    <property type="entry name" value="CdiA_C"/>
    <property type="match status" value="1"/>
</dbReference>
<evidence type="ECO:0000256" key="1">
    <source>
        <dbReference type="SAM" id="MobiDB-lite"/>
    </source>
</evidence>
<feature type="compositionally biased region" description="Basic and acidic residues" evidence="1">
    <location>
        <begin position="102"/>
        <end position="117"/>
    </location>
</feature>
<reference evidence="3 4" key="1">
    <citation type="submission" date="2021-01" db="EMBL/GenBank/DDBJ databases">
        <title>Whole genome shotgun sequence of Verrucosispora gifhornensis NBRC 16317.</title>
        <authorList>
            <person name="Komaki H."/>
            <person name="Tamura T."/>
        </authorList>
    </citation>
    <scope>NUCLEOTIDE SEQUENCE [LARGE SCALE GENOMIC DNA]</scope>
    <source>
        <strain evidence="3 4">NBRC 16317</strain>
    </source>
</reference>
<dbReference type="Proteomes" id="UP000647860">
    <property type="component" value="Unassembled WGS sequence"/>
</dbReference>
<comment type="caution">
    <text evidence="3">The sequence shown here is derived from an EMBL/GenBank/DDBJ whole genome shotgun (WGS) entry which is preliminary data.</text>
</comment>
<evidence type="ECO:0000313" key="4">
    <source>
        <dbReference type="Proteomes" id="UP000647860"/>
    </source>
</evidence>